<sequence>MNKDVETEFIVADAIVEELVKSGVEVVFGIVSIHNMPIYDAIKRDGSIYCVTARGESGAVNMADGYARTTGKLGVVITSTGTGAGNGAGSLVEAWNAGAPVLHLTGEVSSSYLGMENGYIHQCKDQHSMMKGACKNAHLLKKPNQIYPFIRQAINQALTPPQGPITVEIPINYQSAIITKNNYMENTRTFGNPQDISLSIVKKIRAAKRPVLWTGSGAIASDAAEQVTELAELIGAPVITSQAGKGIIPEDHPLCIGHFASYPEVQRLLKEADLLISIGIRFRSNETASWKVEIPKEHISIDIDQNAINRNYECTHSIIGDAKDIVDQLLTHLHQESNEKLHEYRHEVENVRNQVRQSLRSTLGPYEQFVDAMNDILPDNAILVRDVTVPANVWGSRLVDISKPRTSIHASGGGIGQGLPTAIGAHFGEKNRSVVLMAGDGGFMVNVGEMSTAVQENLPLVVLLFDDGGYGVLRSIQNNAYGRQVAVDLNSPDFVSLARSMGFTAMKIRSANDFTLKLSESIKSKKPTLLMIDMQAVGPMAKPFEGPPGAAEAFQPKKI</sequence>
<dbReference type="CDD" id="cd07035">
    <property type="entry name" value="TPP_PYR_POX_like"/>
    <property type="match status" value="1"/>
</dbReference>
<comment type="similarity">
    <text evidence="1 3">Belongs to the TPP enzyme family.</text>
</comment>
<feature type="domain" description="Thiamine pyrophosphate enzyme N-terminal TPP-binding" evidence="7">
    <location>
        <begin position="11"/>
        <end position="129"/>
    </location>
</feature>
<name>A0A7T7CA18_9BACI</name>
<dbReference type="PANTHER" id="PTHR18968:SF13">
    <property type="entry name" value="ACETOLACTATE SYNTHASE CATALYTIC SUBUNIT, MITOCHONDRIAL"/>
    <property type="match status" value="1"/>
</dbReference>
<dbReference type="Proteomes" id="UP000595823">
    <property type="component" value="Chromosome"/>
</dbReference>
<dbReference type="Pfam" id="PF02775">
    <property type="entry name" value="TPP_enzyme_C"/>
    <property type="match status" value="1"/>
</dbReference>
<gene>
    <name evidence="8" type="ORF">HUG15_01705</name>
</gene>
<accession>A0A7T7CA18</accession>
<evidence type="ECO:0000256" key="4">
    <source>
        <dbReference type="SAM" id="Coils"/>
    </source>
</evidence>
<proteinExistence type="inferred from homology"/>
<dbReference type="InterPro" id="IPR011766">
    <property type="entry name" value="TPP_enzyme_TPP-bd"/>
</dbReference>
<dbReference type="GO" id="GO:0000287">
    <property type="term" value="F:magnesium ion binding"/>
    <property type="evidence" value="ECO:0007669"/>
    <property type="project" value="InterPro"/>
</dbReference>
<organism evidence="8 9">
    <name type="scientific">Salicibibacter cibarius</name>
    <dbReference type="NCBI Taxonomy" id="2743000"/>
    <lineage>
        <taxon>Bacteria</taxon>
        <taxon>Bacillati</taxon>
        <taxon>Bacillota</taxon>
        <taxon>Bacilli</taxon>
        <taxon>Bacillales</taxon>
        <taxon>Bacillaceae</taxon>
        <taxon>Salicibibacter</taxon>
    </lineage>
</organism>
<dbReference type="PANTHER" id="PTHR18968">
    <property type="entry name" value="THIAMINE PYROPHOSPHATE ENZYMES"/>
    <property type="match status" value="1"/>
</dbReference>
<dbReference type="InterPro" id="IPR012000">
    <property type="entry name" value="Thiamin_PyroP_enz_cen_dom"/>
</dbReference>
<dbReference type="SUPFAM" id="SSF52467">
    <property type="entry name" value="DHS-like NAD/FAD-binding domain"/>
    <property type="match status" value="1"/>
</dbReference>
<evidence type="ECO:0000256" key="3">
    <source>
        <dbReference type="RuleBase" id="RU362132"/>
    </source>
</evidence>
<feature type="domain" description="Thiamine pyrophosphate enzyme TPP-binding" evidence="6">
    <location>
        <begin position="392"/>
        <end position="530"/>
    </location>
</feature>
<dbReference type="AlphaFoldDB" id="A0A7T7CA18"/>
<dbReference type="Gene3D" id="3.40.50.1220">
    <property type="entry name" value="TPP-binding domain"/>
    <property type="match status" value="1"/>
</dbReference>
<evidence type="ECO:0000259" key="5">
    <source>
        <dbReference type="Pfam" id="PF00205"/>
    </source>
</evidence>
<protein>
    <submittedName>
        <fullName evidence="8">Thiamine pyrophosphate-binding protein</fullName>
    </submittedName>
</protein>
<dbReference type="NCBIfam" id="NF005470">
    <property type="entry name" value="PRK07064.1"/>
    <property type="match status" value="1"/>
</dbReference>
<evidence type="ECO:0000259" key="6">
    <source>
        <dbReference type="Pfam" id="PF02775"/>
    </source>
</evidence>
<feature type="coiled-coil region" evidence="4">
    <location>
        <begin position="334"/>
        <end position="361"/>
    </location>
</feature>
<dbReference type="KEGG" id="scia:HUG15_01705"/>
<dbReference type="GO" id="GO:0009097">
    <property type="term" value="P:isoleucine biosynthetic process"/>
    <property type="evidence" value="ECO:0007669"/>
    <property type="project" value="TreeGrafter"/>
</dbReference>
<feature type="domain" description="Thiamine pyrophosphate enzyme central" evidence="5">
    <location>
        <begin position="200"/>
        <end position="329"/>
    </location>
</feature>
<dbReference type="SUPFAM" id="SSF52518">
    <property type="entry name" value="Thiamin diphosphate-binding fold (THDP-binding)"/>
    <property type="match status" value="2"/>
</dbReference>
<dbReference type="GO" id="GO:0003984">
    <property type="term" value="F:acetolactate synthase activity"/>
    <property type="evidence" value="ECO:0007669"/>
    <property type="project" value="TreeGrafter"/>
</dbReference>
<keyword evidence="2 3" id="KW-0786">Thiamine pyrophosphate</keyword>
<evidence type="ECO:0000313" key="9">
    <source>
        <dbReference type="Proteomes" id="UP000595823"/>
    </source>
</evidence>
<reference evidence="8 9" key="1">
    <citation type="submission" date="2020-06" db="EMBL/GenBank/DDBJ databases">
        <title>Genomic analysis of Salicibibacter sp. NKC5-3.</title>
        <authorList>
            <person name="Oh Y.J."/>
        </authorList>
    </citation>
    <scope>NUCLEOTIDE SEQUENCE [LARGE SCALE GENOMIC DNA]</scope>
    <source>
        <strain evidence="8 9">NKC5-3</strain>
    </source>
</reference>
<dbReference type="Gene3D" id="3.40.50.970">
    <property type="match status" value="2"/>
</dbReference>
<evidence type="ECO:0000259" key="7">
    <source>
        <dbReference type="Pfam" id="PF02776"/>
    </source>
</evidence>
<dbReference type="Pfam" id="PF02776">
    <property type="entry name" value="TPP_enzyme_N"/>
    <property type="match status" value="1"/>
</dbReference>
<evidence type="ECO:0000313" key="8">
    <source>
        <dbReference type="EMBL" id="QQK74447.1"/>
    </source>
</evidence>
<evidence type="ECO:0000256" key="1">
    <source>
        <dbReference type="ARBA" id="ARBA00007812"/>
    </source>
</evidence>
<dbReference type="InterPro" id="IPR029035">
    <property type="entry name" value="DHS-like_NAD/FAD-binding_dom"/>
</dbReference>
<dbReference type="EMBL" id="CP054705">
    <property type="protein sequence ID" value="QQK74447.1"/>
    <property type="molecule type" value="Genomic_DNA"/>
</dbReference>
<evidence type="ECO:0000256" key="2">
    <source>
        <dbReference type="ARBA" id="ARBA00023052"/>
    </source>
</evidence>
<dbReference type="InterPro" id="IPR045229">
    <property type="entry name" value="TPP_enz"/>
</dbReference>
<dbReference type="GO" id="GO:0030976">
    <property type="term" value="F:thiamine pyrophosphate binding"/>
    <property type="evidence" value="ECO:0007669"/>
    <property type="project" value="InterPro"/>
</dbReference>
<dbReference type="InterPro" id="IPR012001">
    <property type="entry name" value="Thiamin_PyroP_enz_TPP-bd_dom"/>
</dbReference>
<dbReference type="RefSeq" id="WP_200126642.1">
    <property type="nucleotide sequence ID" value="NZ_CP054705.1"/>
</dbReference>
<dbReference type="GO" id="GO:0009099">
    <property type="term" value="P:L-valine biosynthetic process"/>
    <property type="evidence" value="ECO:0007669"/>
    <property type="project" value="TreeGrafter"/>
</dbReference>
<dbReference type="InterPro" id="IPR029061">
    <property type="entry name" value="THDP-binding"/>
</dbReference>
<dbReference type="CDD" id="cd00568">
    <property type="entry name" value="TPP_enzymes"/>
    <property type="match status" value="1"/>
</dbReference>
<dbReference type="GO" id="GO:0005948">
    <property type="term" value="C:acetolactate synthase complex"/>
    <property type="evidence" value="ECO:0007669"/>
    <property type="project" value="TreeGrafter"/>
</dbReference>
<keyword evidence="9" id="KW-1185">Reference proteome</keyword>
<dbReference type="GO" id="GO:0050660">
    <property type="term" value="F:flavin adenine dinucleotide binding"/>
    <property type="evidence" value="ECO:0007669"/>
    <property type="project" value="TreeGrafter"/>
</dbReference>
<dbReference type="Pfam" id="PF00205">
    <property type="entry name" value="TPP_enzyme_M"/>
    <property type="match status" value="1"/>
</dbReference>
<keyword evidence="4" id="KW-0175">Coiled coil</keyword>